<dbReference type="SMART" id="SM00387">
    <property type="entry name" value="HATPase_c"/>
    <property type="match status" value="1"/>
</dbReference>
<dbReference type="PROSITE" id="PS50109">
    <property type="entry name" value="HIS_KIN"/>
    <property type="match status" value="1"/>
</dbReference>
<dbReference type="InterPro" id="IPR036890">
    <property type="entry name" value="HATPase_C_sf"/>
</dbReference>
<keyword evidence="10" id="KW-0812">Transmembrane</keyword>
<dbReference type="EC" id="2.7.13.3" evidence="3"/>
<keyword evidence="9 13" id="KW-0067">ATP-binding</keyword>
<evidence type="ECO:0000259" key="11">
    <source>
        <dbReference type="PROSITE" id="PS50109"/>
    </source>
</evidence>
<evidence type="ECO:0000256" key="4">
    <source>
        <dbReference type="ARBA" id="ARBA00022475"/>
    </source>
</evidence>
<feature type="domain" description="Histidine kinase" evidence="11">
    <location>
        <begin position="219"/>
        <end position="434"/>
    </location>
</feature>
<dbReference type="Pfam" id="PF02518">
    <property type="entry name" value="HATPase_c"/>
    <property type="match status" value="1"/>
</dbReference>
<keyword evidence="8" id="KW-0418">Kinase</keyword>
<feature type="domain" description="HAMP" evidence="12">
    <location>
        <begin position="159"/>
        <end position="211"/>
    </location>
</feature>
<evidence type="ECO:0000259" key="12">
    <source>
        <dbReference type="PROSITE" id="PS50885"/>
    </source>
</evidence>
<dbReference type="Gene3D" id="3.30.565.10">
    <property type="entry name" value="Histidine kinase-like ATPase, C-terminal domain"/>
    <property type="match status" value="1"/>
</dbReference>
<dbReference type="SUPFAM" id="SSF55874">
    <property type="entry name" value="ATPase domain of HSP90 chaperone/DNA topoisomerase II/histidine kinase"/>
    <property type="match status" value="1"/>
</dbReference>
<dbReference type="InterPro" id="IPR003660">
    <property type="entry name" value="HAMP_dom"/>
</dbReference>
<evidence type="ECO:0000256" key="3">
    <source>
        <dbReference type="ARBA" id="ARBA00012438"/>
    </source>
</evidence>
<dbReference type="InterPro" id="IPR004358">
    <property type="entry name" value="Sig_transdc_His_kin-like_C"/>
</dbReference>
<dbReference type="PANTHER" id="PTHR44936:SF10">
    <property type="entry name" value="SENSOR PROTEIN RSTB"/>
    <property type="match status" value="1"/>
</dbReference>
<dbReference type="EMBL" id="JACONW010000007">
    <property type="protein sequence ID" value="MBC3948771.1"/>
    <property type="molecule type" value="Genomic_DNA"/>
</dbReference>
<dbReference type="InterPro" id="IPR036097">
    <property type="entry name" value="HisK_dim/P_sf"/>
</dbReference>
<reference evidence="13 14" key="1">
    <citation type="submission" date="2020-08" db="EMBL/GenBank/DDBJ databases">
        <title>Putative novel bacterial strains isolated from necrotic wheat leaf tissues caused by Xanthomonas translucens.</title>
        <authorList>
            <person name="Tambong J.T."/>
        </authorList>
    </citation>
    <scope>NUCLEOTIDE SEQUENCE [LARGE SCALE GENOMIC DNA]</scope>
    <source>
        <strain evidence="13 14">DOAB 1069</strain>
    </source>
</reference>
<dbReference type="InterPro" id="IPR005467">
    <property type="entry name" value="His_kinase_dom"/>
</dbReference>
<keyword evidence="5" id="KW-0597">Phosphoprotein</keyword>
<dbReference type="PROSITE" id="PS50885">
    <property type="entry name" value="HAMP"/>
    <property type="match status" value="1"/>
</dbReference>
<dbReference type="Gene3D" id="1.10.287.130">
    <property type="match status" value="1"/>
</dbReference>
<comment type="catalytic activity">
    <reaction evidence="1">
        <text>ATP + protein L-histidine = ADP + protein N-phospho-L-histidine.</text>
        <dbReference type="EC" id="2.7.13.3"/>
    </reaction>
</comment>
<dbReference type="InterPro" id="IPR003594">
    <property type="entry name" value="HATPase_dom"/>
</dbReference>
<evidence type="ECO:0000256" key="7">
    <source>
        <dbReference type="ARBA" id="ARBA00022741"/>
    </source>
</evidence>
<dbReference type="PRINTS" id="PR00344">
    <property type="entry name" value="BCTRLSENSOR"/>
</dbReference>
<evidence type="ECO:0000256" key="9">
    <source>
        <dbReference type="ARBA" id="ARBA00022840"/>
    </source>
</evidence>
<dbReference type="Pfam" id="PF00672">
    <property type="entry name" value="HAMP"/>
    <property type="match status" value="1"/>
</dbReference>
<evidence type="ECO:0000256" key="1">
    <source>
        <dbReference type="ARBA" id="ARBA00000085"/>
    </source>
</evidence>
<name>A0ABR7AV31_9PSED</name>
<dbReference type="SMART" id="SM00304">
    <property type="entry name" value="HAMP"/>
    <property type="match status" value="1"/>
</dbReference>
<protein>
    <recommendedName>
        <fullName evidence="3">histidine kinase</fullName>
        <ecNumber evidence="3">2.7.13.3</ecNumber>
    </recommendedName>
</protein>
<keyword evidence="10" id="KW-0472">Membrane</keyword>
<keyword evidence="10" id="KW-1133">Transmembrane helix</keyword>
<evidence type="ECO:0000256" key="5">
    <source>
        <dbReference type="ARBA" id="ARBA00022553"/>
    </source>
</evidence>
<dbReference type="SUPFAM" id="SSF47384">
    <property type="entry name" value="Homodimeric domain of signal transducing histidine kinase"/>
    <property type="match status" value="1"/>
</dbReference>
<feature type="transmembrane region" description="Helical" evidence="10">
    <location>
        <begin position="7"/>
        <end position="24"/>
    </location>
</feature>
<dbReference type="CDD" id="cd06225">
    <property type="entry name" value="HAMP"/>
    <property type="match status" value="1"/>
</dbReference>
<proteinExistence type="predicted"/>
<keyword evidence="6" id="KW-0808">Transferase</keyword>
<comment type="subcellular location">
    <subcellularLocation>
        <location evidence="2">Cell membrane</location>
        <topology evidence="2">Multi-pass membrane protein</topology>
    </subcellularLocation>
</comment>
<evidence type="ECO:0000256" key="10">
    <source>
        <dbReference type="SAM" id="Phobius"/>
    </source>
</evidence>
<dbReference type="InterPro" id="IPR003661">
    <property type="entry name" value="HisK_dim/P_dom"/>
</dbReference>
<gene>
    <name evidence="13" type="ORF">H8S59_03180</name>
</gene>
<dbReference type="GO" id="GO:0005524">
    <property type="term" value="F:ATP binding"/>
    <property type="evidence" value="ECO:0007669"/>
    <property type="project" value="UniProtKB-KW"/>
</dbReference>
<dbReference type="Gene3D" id="6.10.340.10">
    <property type="match status" value="1"/>
</dbReference>
<feature type="transmembrane region" description="Helical" evidence="10">
    <location>
        <begin position="137"/>
        <end position="160"/>
    </location>
</feature>
<organism evidence="13 14">
    <name type="scientific">Pseudomonas folii</name>
    <dbReference type="NCBI Taxonomy" id="2762593"/>
    <lineage>
        <taxon>Bacteria</taxon>
        <taxon>Pseudomonadati</taxon>
        <taxon>Pseudomonadota</taxon>
        <taxon>Gammaproteobacteria</taxon>
        <taxon>Pseudomonadales</taxon>
        <taxon>Pseudomonadaceae</taxon>
        <taxon>Pseudomonas</taxon>
    </lineage>
</organism>
<dbReference type="RefSeq" id="WP_187520496.1">
    <property type="nucleotide sequence ID" value="NZ_JACONW010000007.1"/>
</dbReference>
<dbReference type="Pfam" id="PF00512">
    <property type="entry name" value="HisKA"/>
    <property type="match status" value="1"/>
</dbReference>
<evidence type="ECO:0000256" key="8">
    <source>
        <dbReference type="ARBA" id="ARBA00022777"/>
    </source>
</evidence>
<dbReference type="PANTHER" id="PTHR44936">
    <property type="entry name" value="SENSOR PROTEIN CREC"/>
    <property type="match status" value="1"/>
</dbReference>
<dbReference type="Proteomes" id="UP000651852">
    <property type="component" value="Unassembled WGS sequence"/>
</dbReference>
<dbReference type="SMART" id="SM00388">
    <property type="entry name" value="HisKA"/>
    <property type="match status" value="1"/>
</dbReference>
<evidence type="ECO:0000313" key="14">
    <source>
        <dbReference type="Proteomes" id="UP000651852"/>
    </source>
</evidence>
<sequence>MFKMLARLYLIMLVTYGVALYTVPELVLKLFDERTVTYNQQQIKGTLRLIQVRFMHTPQNQWPALERELHEDFAPLQLRVIPLTDASLSDSERADLVQGKNAVRRGYYGEWGTALTLLPGDKVIKLVSPDPPVDINVIYWLMNILVGAALLACLLVWVWPHWRDLQRLKRTAMMLGKGNLAERTQISPRSNIGDLAQVFDKMAQDIEGLLNQQQELLNAVSHELRTPLSRLEFGMALVMADPLEPPTKLRLEQMLNHVRELDSLIDELLSYTRLQSPYQRPDLQEVPVQAYLDSVLGGFIEEQESRHFSLILQFETTPERFVLDPRLTARALQNLINNAIRYCEKQVKVNARRHPENGLVFSVEDDGIGIPANEQERIFEPFYRMDRSRDRDTGGFGLGLAISRRAIECQGGKITVGTSAMGGAKFEVFLPTSTDR</sequence>
<keyword evidence="7" id="KW-0547">Nucleotide-binding</keyword>
<evidence type="ECO:0000256" key="6">
    <source>
        <dbReference type="ARBA" id="ARBA00022679"/>
    </source>
</evidence>
<comment type="caution">
    <text evidence="13">The sequence shown here is derived from an EMBL/GenBank/DDBJ whole genome shotgun (WGS) entry which is preliminary data.</text>
</comment>
<evidence type="ECO:0000256" key="2">
    <source>
        <dbReference type="ARBA" id="ARBA00004651"/>
    </source>
</evidence>
<keyword evidence="4" id="KW-1003">Cell membrane</keyword>
<dbReference type="CDD" id="cd00082">
    <property type="entry name" value="HisKA"/>
    <property type="match status" value="1"/>
</dbReference>
<dbReference type="InterPro" id="IPR050980">
    <property type="entry name" value="2C_sensor_his_kinase"/>
</dbReference>
<evidence type="ECO:0000313" key="13">
    <source>
        <dbReference type="EMBL" id="MBC3948771.1"/>
    </source>
</evidence>
<keyword evidence="14" id="KW-1185">Reference proteome</keyword>
<accession>A0ABR7AV31</accession>